<dbReference type="EMBL" id="VTOY01000002">
    <property type="protein sequence ID" value="TYZ24156.1"/>
    <property type="molecule type" value="Genomic_DNA"/>
</dbReference>
<dbReference type="Proteomes" id="UP000323646">
    <property type="component" value="Unassembled WGS sequence"/>
</dbReference>
<evidence type="ECO:0000256" key="1">
    <source>
        <dbReference type="ARBA" id="ARBA00022676"/>
    </source>
</evidence>
<dbReference type="GO" id="GO:0005975">
    <property type="term" value="P:carbohydrate metabolic process"/>
    <property type="evidence" value="ECO:0007669"/>
    <property type="project" value="InterPro"/>
</dbReference>
<organism evidence="3 4">
    <name type="scientific">Selenomonas ruminis</name>
    <dbReference type="NCBI Taxonomy" id="2593411"/>
    <lineage>
        <taxon>Bacteria</taxon>
        <taxon>Bacillati</taxon>
        <taxon>Bacillota</taxon>
        <taxon>Negativicutes</taxon>
        <taxon>Selenomonadales</taxon>
        <taxon>Selenomonadaceae</taxon>
        <taxon>Selenomonas</taxon>
    </lineage>
</organism>
<protein>
    <submittedName>
        <fullName evidence="3">Tetratricopeptide repeat protein</fullName>
    </submittedName>
</protein>
<dbReference type="CDD" id="cd11301">
    <property type="entry name" value="Fut1_Fut2_like"/>
    <property type="match status" value="1"/>
</dbReference>
<dbReference type="Gene3D" id="3.40.50.11350">
    <property type="match status" value="1"/>
</dbReference>
<gene>
    <name evidence="3" type="ORF">FZ040_05420</name>
</gene>
<dbReference type="InterPro" id="IPR002516">
    <property type="entry name" value="Glyco_trans_11"/>
</dbReference>
<keyword evidence="4" id="KW-1185">Reference proteome</keyword>
<proteinExistence type="predicted"/>
<evidence type="ECO:0000256" key="2">
    <source>
        <dbReference type="ARBA" id="ARBA00022679"/>
    </source>
</evidence>
<dbReference type="PANTHER" id="PTHR11927:SF9">
    <property type="entry name" value="L-FUCOSYLTRANSFERASE"/>
    <property type="match status" value="1"/>
</dbReference>
<dbReference type="GO" id="GO:0008107">
    <property type="term" value="F:galactoside 2-alpha-L-fucosyltransferase activity"/>
    <property type="evidence" value="ECO:0007669"/>
    <property type="project" value="InterPro"/>
</dbReference>
<dbReference type="SUPFAM" id="SSF48452">
    <property type="entry name" value="TPR-like"/>
    <property type="match status" value="1"/>
</dbReference>
<dbReference type="AlphaFoldDB" id="A0A5D6W8I8"/>
<reference evidence="3 4" key="1">
    <citation type="submission" date="2019-08" db="EMBL/GenBank/DDBJ databases">
        <title>Selenomonas sp. mPRGC5 and Selenomonas sp. mPRGC8 isolated from ruminal fluid of dairy goat (Capra hircus).</title>
        <authorList>
            <person name="Poothong S."/>
            <person name="Nuengjamnong C."/>
            <person name="Tanasupawat S."/>
        </authorList>
    </citation>
    <scope>NUCLEOTIDE SEQUENCE [LARGE SCALE GENOMIC DNA]</scope>
    <source>
        <strain evidence="4">mPRGC5</strain>
    </source>
</reference>
<dbReference type="Pfam" id="PF01531">
    <property type="entry name" value="Glyco_transf_11"/>
    <property type="match status" value="1"/>
</dbReference>
<accession>A0A5D6W8I8</accession>
<keyword evidence="1" id="KW-0328">Glycosyltransferase</keyword>
<sequence length="490" mass="56819">MGKAKRRIAKDIKKNQVDIKQHEFQGLKQKLKNEIAAKHYADSLEVLAQLIGEGCRDAEIMYWGAVAYFYLGDYTRAASWIENTLTFAPGHIEVRLLLARLCMIQDRFDDAEAILDSLNEMQNLTEAQRQEYEQVAELYKELLPVQAANNNWEFVTSGEKVTKDEDWEIIDRSDALNIAPSAASVEKAPGIKINSLDRNQKFIIFWGGLGNQLSQYVFLRWLEKKTGQSYLIDDSFMCRPQVQHNGYELERIFGLDLPLMSKMIAAEDWNVMMERYLAGKTIPQQLLELGYPLTLVAESTDYSFAGNVVRVPVAYNSLLADTQGMIYYHGYWPDHQYFEDIKDDVLKELQFPALTDERNREYAEMIKNTNSVCIHIRRGDFLNLNWELDPAEYRKAEQYFESKDSNLVYYIFSDDIPWCKAHLQELGLDSRQTVFVEGNAGTKSYIDMQLMSYCKHFFIHRSSFSDWASMLSENRGGVIIRKKFKAPWEK</sequence>
<dbReference type="Pfam" id="PF14559">
    <property type="entry name" value="TPR_19"/>
    <property type="match status" value="1"/>
</dbReference>
<dbReference type="Gene3D" id="1.25.40.10">
    <property type="entry name" value="Tetratricopeptide repeat domain"/>
    <property type="match status" value="1"/>
</dbReference>
<dbReference type="PANTHER" id="PTHR11927">
    <property type="entry name" value="GALACTOSIDE 2-L-FUCOSYLTRANSFERASE"/>
    <property type="match status" value="1"/>
</dbReference>
<dbReference type="GO" id="GO:0016020">
    <property type="term" value="C:membrane"/>
    <property type="evidence" value="ECO:0007669"/>
    <property type="project" value="InterPro"/>
</dbReference>
<name>A0A5D6W8I8_9FIRM</name>
<dbReference type="RefSeq" id="WP_149171060.1">
    <property type="nucleotide sequence ID" value="NZ_VTOY01000002.1"/>
</dbReference>
<dbReference type="InterPro" id="IPR011990">
    <property type="entry name" value="TPR-like_helical_dom_sf"/>
</dbReference>
<comment type="caution">
    <text evidence="3">The sequence shown here is derived from an EMBL/GenBank/DDBJ whole genome shotgun (WGS) entry which is preliminary data.</text>
</comment>
<keyword evidence="2" id="KW-0808">Transferase</keyword>
<dbReference type="OrthoDB" id="9794601at2"/>
<evidence type="ECO:0000313" key="4">
    <source>
        <dbReference type="Proteomes" id="UP000323646"/>
    </source>
</evidence>
<evidence type="ECO:0000313" key="3">
    <source>
        <dbReference type="EMBL" id="TYZ24156.1"/>
    </source>
</evidence>